<reference evidence="2" key="1">
    <citation type="submission" date="2002-12" db="EMBL/GenBank/DDBJ databases">
        <title>Complete genome sequence of Vibrio vulnificus CMCP6.</title>
        <authorList>
            <person name="Rhee J.H."/>
            <person name="Kim S.Y."/>
            <person name="Chung S.S."/>
            <person name="Kim J.J."/>
            <person name="Moon Y.H."/>
            <person name="Jeong H."/>
            <person name="Choy H.E."/>
        </authorList>
    </citation>
    <scope>NUCLEOTIDE SEQUENCE [LARGE SCALE GENOMIC DNA]</scope>
    <source>
        <strain evidence="2">CMCP6</strain>
    </source>
</reference>
<dbReference type="RefSeq" id="WP_011080350.1">
    <property type="nucleotide sequence ID" value="NC_004459.3"/>
</dbReference>
<dbReference type="Proteomes" id="UP000002275">
    <property type="component" value="Chromosome I"/>
</dbReference>
<dbReference type="KEGG" id="vvu:VV1_2489"/>
<protein>
    <recommendedName>
        <fullName evidence="3">AbiV family abortive infection protein</fullName>
    </recommendedName>
</protein>
<evidence type="ECO:0008006" key="3">
    <source>
        <dbReference type="Google" id="ProtNLM"/>
    </source>
</evidence>
<evidence type="ECO:0000313" key="2">
    <source>
        <dbReference type="Proteomes" id="UP000002275"/>
    </source>
</evidence>
<organism evidence="1 2">
    <name type="scientific">Vibrio vulnificus (strain CMCP6)</name>
    <dbReference type="NCBI Taxonomy" id="216895"/>
    <lineage>
        <taxon>Bacteria</taxon>
        <taxon>Pseudomonadati</taxon>
        <taxon>Pseudomonadota</taxon>
        <taxon>Gammaproteobacteria</taxon>
        <taxon>Vibrionales</taxon>
        <taxon>Vibrionaceae</taxon>
        <taxon>Vibrio</taxon>
    </lineage>
</organism>
<name>A0A3Q0L5M2_VIBVU</name>
<dbReference type="EMBL" id="AE016795">
    <property type="protein sequence ID" value="AAO10849.1"/>
    <property type="molecule type" value="Genomic_DNA"/>
</dbReference>
<dbReference type="AlphaFoldDB" id="A0A3Q0L5M2"/>
<reference evidence="1 2" key="2">
    <citation type="journal article" date="2003" name="Infect. Immun.">
        <title>Characterization and pathogenic significance of Vibrio vulnificus antigens preferentially expressed in septicemic patients.</title>
        <authorList>
            <person name="Kim Y.R."/>
            <person name="Lee S.E."/>
            <person name="Kim C.M."/>
            <person name="Kim S.Y."/>
            <person name="Shin E.K."/>
            <person name="Shin D.H."/>
            <person name="Chung S.S."/>
            <person name="Choy H.E."/>
            <person name="Progulske-Fox A."/>
            <person name="Hillman J.D."/>
            <person name="Handfield M."/>
            <person name="Rhee J.H."/>
        </authorList>
    </citation>
    <scope>NUCLEOTIDE SEQUENCE [LARGE SCALE GENOMIC DNA]</scope>
    <source>
        <strain evidence="1 2">CMCP6</strain>
    </source>
</reference>
<proteinExistence type="predicted"/>
<sequence>MKDRLVSFDLETDLVMSLRCLLDALSQIEVGQNSYFKWAVIYGHNSVQSAMCLALITSDSRLVRKRDSYHADYGDLDNIEWLYEKLRKEDFLPYMGSQIIDNQRFKKESVSRLQTTRNTFIHQHPSQYVFTFKELTELLFLSVELVDFLVNESERLAIDGHTQSQIKSLVGELSTQLTNCSRGIPNAWDF</sequence>
<evidence type="ECO:0000313" key="1">
    <source>
        <dbReference type="EMBL" id="AAO10849.1"/>
    </source>
</evidence>
<accession>A0A3Q0L5M2</accession>
<reference evidence="1 2" key="3">
    <citation type="journal article" date="2011" name="Mol. Syst. Biol.">
        <title>Integrative genome-scale metabolic analysis of Vibrio vulnificus for drug targeting and discovery.</title>
        <authorList>
            <person name="Kim H.U."/>
            <person name="Kim S.Y."/>
            <person name="Jeong H."/>
            <person name="Kim T.Y."/>
            <person name="Kim J.J."/>
            <person name="Choy H.E."/>
            <person name="Yi K.Y."/>
            <person name="Rhee J.H."/>
            <person name="Lee S.Y."/>
        </authorList>
    </citation>
    <scope>NUCLEOTIDE SEQUENCE [LARGE SCALE GENOMIC DNA]</scope>
    <source>
        <strain evidence="1 2">CMCP6</strain>
    </source>
</reference>
<gene>
    <name evidence="1" type="ordered locus">VV1_2489</name>
</gene>